<dbReference type="InterPro" id="IPR050833">
    <property type="entry name" value="Poly_Biosynth_Transport"/>
</dbReference>
<keyword evidence="5 6" id="KW-0472">Membrane</keyword>
<dbReference type="PANTHER" id="PTHR30250:SF11">
    <property type="entry name" value="O-ANTIGEN TRANSPORTER-RELATED"/>
    <property type="match status" value="1"/>
</dbReference>
<evidence type="ECO:0000313" key="8">
    <source>
        <dbReference type="Proteomes" id="UP000266389"/>
    </source>
</evidence>
<organism evidence="7 8">
    <name type="scientific">Candidatus Thermochlorobacter aerophilus</name>
    <dbReference type="NCBI Taxonomy" id="1868324"/>
    <lineage>
        <taxon>Bacteria</taxon>
        <taxon>Pseudomonadati</taxon>
        <taxon>Chlorobiota</taxon>
        <taxon>Chlorobiia</taxon>
        <taxon>Chlorobiales</taxon>
        <taxon>Candidatus Thermochlorobacteriaceae</taxon>
        <taxon>Candidatus Thermochlorobacter</taxon>
    </lineage>
</organism>
<sequence>MSSKLQALLKDTSIYGVSTILARGLNYLLVPFYANFLSADDNGIQGLIYTNIAFAMILYTYGMEQAYLKFAAEASKRHEPTDTVFATPFLAHVFTSTCFSACIALFAEPLCDAMNISRSASLYVQLAALILFLDTLITVPMTRLRHERQAKKFALIRLSNVGVTVVVSLVLLVVFKLGLLGAFLGNVAGSLVSVIWLLPSMRCSSKVFSLPLLKELLRYGLPFVPNGLAAALIHFIDRNVLIRLSPEQIQRIYGEAMTAEALVGIYMRVYAFATLLQLVIQMFRFAWQPFFLQHASDADAKKLFSQVLTLTSVGMIFIAFVAALFVPHLIRVHWFGRFYILPPPFWLGLSIVPVLFLAPVFEMIHTNLSAGLMIEKRTEVLPVVTAIGAGVTFVLCLILIPKFAMMGAAMSGVAGSLAMTIGTYLFSQRIYPNKFEWGKIGLVLIAAVLLWWLSTEVLASVLWQGVSVVAFVLILAMLFWHDLRAFARRRWAAQAMLESQSETK</sequence>
<feature type="transmembrane region" description="Helical" evidence="6">
    <location>
        <begin position="307"/>
        <end position="326"/>
    </location>
</feature>
<dbReference type="Proteomes" id="UP000266389">
    <property type="component" value="Unassembled WGS sequence"/>
</dbReference>
<feature type="transmembrane region" description="Helical" evidence="6">
    <location>
        <begin position="406"/>
        <end position="425"/>
    </location>
</feature>
<feature type="transmembrane region" description="Helical" evidence="6">
    <location>
        <begin position="84"/>
        <end position="107"/>
    </location>
</feature>
<evidence type="ECO:0000256" key="4">
    <source>
        <dbReference type="ARBA" id="ARBA00022989"/>
    </source>
</evidence>
<dbReference type="PANTHER" id="PTHR30250">
    <property type="entry name" value="PST FAMILY PREDICTED COLANIC ACID TRANSPORTER"/>
    <property type="match status" value="1"/>
</dbReference>
<reference evidence="7 8" key="1">
    <citation type="journal article" date="2011" name="ISME J.">
        <title>Community ecology of hot spring cyanobacterial mats: predominant populations and their functional potential.</title>
        <authorList>
            <person name="Klatt C.G."/>
            <person name="Wood J.M."/>
            <person name="Rusch D.B."/>
            <person name="Bateson M.M."/>
            <person name="Hamamura N."/>
            <person name="Heidelberg J.F."/>
            <person name="Grossman A.R."/>
            <person name="Bhaya D."/>
            <person name="Cohan F.M."/>
            <person name="Kuhl M."/>
            <person name="Bryant D.A."/>
            <person name="Ward D.M."/>
        </authorList>
    </citation>
    <scope>NUCLEOTIDE SEQUENCE [LARGE SCALE GENOMIC DNA]</scope>
    <source>
        <strain evidence="7">OS</strain>
    </source>
</reference>
<feature type="transmembrane region" description="Helical" evidence="6">
    <location>
        <begin position="180"/>
        <end position="198"/>
    </location>
</feature>
<feature type="transmembrane region" description="Helical" evidence="6">
    <location>
        <begin position="154"/>
        <end position="174"/>
    </location>
</feature>
<protein>
    <submittedName>
        <fullName evidence="7">Polysaccharide biosynthesis protein</fullName>
    </submittedName>
</protein>
<proteinExistence type="predicted"/>
<evidence type="ECO:0000256" key="2">
    <source>
        <dbReference type="ARBA" id="ARBA00022475"/>
    </source>
</evidence>
<evidence type="ECO:0000256" key="1">
    <source>
        <dbReference type="ARBA" id="ARBA00004651"/>
    </source>
</evidence>
<gene>
    <name evidence="7" type="ORF">D0433_04300</name>
</gene>
<comment type="subcellular location">
    <subcellularLocation>
        <location evidence="1">Cell membrane</location>
        <topology evidence="1">Multi-pass membrane protein</topology>
    </subcellularLocation>
</comment>
<keyword evidence="3 6" id="KW-0812">Transmembrane</keyword>
<keyword evidence="2" id="KW-1003">Cell membrane</keyword>
<feature type="transmembrane region" description="Helical" evidence="6">
    <location>
        <begin position="219"/>
        <end position="236"/>
    </location>
</feature>
<feature type="transmembrane region" description="Helical" evidence="6">
    <location>
        <begin position="265"/>
        <end position="287"/>
    </location>
</feature>
<name>A0A395M1T4_9BACT</name>
<feature type="transmembrane region" description="Helical" evidence="6">
    <location>
        <begin position="122"/>
        <end position="142"/>
    </location>
</feature>
<dbReference type="AlphaFoldDB" id="A0A395M1T4"/>
<feature type="transmembrane region" description="Helical" evidence="6">
    <location>
        <begin position="46"/>
        <end position="63"/>
    </location>
</feature>
<accession>A0A395M1T4</accession>
<dbReference type="InterPro" id="IPR002797">
    <property type="entry name" value="Polysacc_synth"/>
</dbReference>
<feature type="transmembrane region" description="Helical" evidence="6">
    <location>
        <begin position="380"/>
        <end position="400"/>
    </location>
</feature>
<feature type="transmembrane region" description="Helical" evidence="6">
    <location>
        <begin position="437"/>
        <end position="455"/>
    </location>
</feature>
<feature type="transmembrane region" description="Helical" evidence="6">
    <location>
        <begin position="12"/>
        <end position="34"/>
    </location>
</feature>
<evidence type="ECO:0000313" key="7">
    <source>
        <dbReference type="EMBL" id="RFM24720.1"/>
    </source>
</evidence>
<feature type="transmembrane region" description="Helical" evidence="6">
    <location>
        <begin position="461"/>
        <end position="480"/>
    </location>
</feature>
<dbReference type="EMBL" id="PHFL01000028">
    <property type="protein sequence ID" value="RFM24720.1"/>
    <property type="molecule type" value="Genomic_DNA"/>
</dbReference>
<evidence type="ECO:0000256" key="3">
    <source>
        <dbReference type="ARBA" id="ARBA00022692"/>
    </source>
</evidence>
<feature type="transmembrane region" description="Helical" evidence="6">
    <location>
        <begin position="346"/>
        <end position="368"/>
    </location>
</feature>
<evidence type="ECO:0000256" key="5">
    <source>
        <dbReference type="ARBA" id="ARBA00023136"/>
    </source>
</evidence>
<comment type="caution">
    <text evidence="7">The sequence shown here is derived from an EMBL/GenBank/DDBJ whole genome shotgun (WGS) entry which is preliminary data.</text>
</comment>
<dbReference type="GO" id="GO:0005886">
    <property type="term" value="C:plasma membrane"/>
    <property type="evidence" value="ECO:0007669"/>
    <property type="project" value="UniProtKB-SubCell"/>
</dbReference>
<evidence type="ECO:0000256" key="6">
    <source>
        <dbReference type="SAM" id="Phobius"/>
    </source>
</evidence>
<keyword evidence="4 6" id="KW-1133">Transmembrane helix</keyword>
<dbReference type="Pfam" id="PF01943">
    <property type="entry name" value="Polysacc_synt"/>
    <property type="match status" value="1"/>
</dbReference>